<organism evidence="2 3">
    <name type="scientific">Bosea massiliensis</name>
    <dbReference type="NCBI Taxonomy" id="151419"/>
    <lineage>
        <taxon>Bacteria</taxon>
        <taxon>Pseudomonadati</taxon>
        <taxon>Pseudomonadota</taxon>
        <taxon>Alphaproteobacteria</taxon>
        <taxon>Hyphomicrobiales</taxon>
        <taxon>Boseaceae</taxon>
        <taxon>Bosea</taxon>
    </lineage>
</organism>
<reference evidence="3" key="1">
    <citation type="journal article" date="2019" name="Int. J. Syst. Evol. Microbiol.">
        <title>The Global Catalogue of Microorganisms (GCM) 10K type strain sequencing project: providing services to taxonomists for standard genome sequencing and annotation.</title>
        <authorList>
            <consortium name="The Broad Institute Genomics Platform"/>
            <consortium name="The Broad Institute Genome Sequencing Center for Infectious Disease"/>
            <person name="Wu L."/>
            <person name="Ma J."/>
        </authorList>
    </citation>
    <scope>NUCLEOTIDE SEQUENCE [LARGE SCALE GENOMIC DNA]</scope>
    <source>
        <strain evidence="3">CCUG 43117</strain>
    </source>
</reference>
<evidence type="ECO:0008006" key="4">
    <source>
        <dbReference type="Google" id="ProtNLM"/>
    </source>
</evidence>
<proteinExistence type="predicted"/>
<dbReference type="RefSeq" id="WP_377817993.1">
    <property type="nucleotide sequence ID" value="NZ_JBHSLU010000152.1"/>
</dbReference>
<gene>
    <name evidence="2" type="ORF">ACFPN9_28840</name>
</gene>
<accession>A0ABW0PCI1</accession>
<dbReference type="EMBL" id="JBHSLU010000152">
    <property type="protein sequence ID" value="MFC5509227.1"/>
    <property type="molecule type" value="Genomic_DNA"/>
</dbReference>
<evidence type="ECO:0000313" key="3">
    <source>
        <dbReference type="Proteomes" id="UP001596060"/>
    </source>
</evidence>
<name>A0ABW0PCI1_9HYPH</name>
<feature type="region of interest" description="Disordered" evidence="1">
    <location>
        <begin position="1"/>
        <end position="23"/>
    </location>
</feature>
<comment type="caution">
    <text evidence="2">The sequence shown here is derived from an EMBL/GenBank/DDBJ whole genome shotgun (WGS) entry which is preliminary data.</text>
</comment>
<sequence length="384" mass="41637">MAPSAQPVLPAGGLNPKPSALTTKAPTGRLFHVGIERESAAGMAVTPMKVPDMTRKNEGGRSLAPRSSKAIDKTAETTLRDPITVAMEIAAGDDLSVAELVAFRRQPLDLKNAARNAKNLHSEEFRVWLARESGDEVGEAVCGGLEIMSISLIALVALWPADDLDAAEAKLALDARTGVQLHRREKDFGGSMEAQTARRIRWRRGAFAVPALILPPAPAAPQSDDRGLASWPLERFDLVEGLPLRGGVPAFADRQVVEWSRFARSAPDLGLLVQRAAKMFETCDRLLELAGRGPVNASELMVAAEGARLMGYLAACQVMIWPVHNRDALATKKQVVALINRRGEAGDPPSMQSAVRHITAEAAWIKTLPYDARDRLQFDWNELV</sequence>
<evidence type="ECO:0000313" key="2">
    <source>
        <dbReference type="EMBL" id="MFC5509227.1"/>
    </source>
</evidence>
<dbReference type="Proteomes" id="UP001596060">
    <property type="component" value="Unassembled WGS sequence"/>
</dbReference>
<evidence type="ECO:0000256" key="1">
    <source>
        <dbReference type="SAM" id="MobiDB-lite"/>
    </source>
</evidence>
<keyword evidence="3" id="KW-1185">Reference proteome</keyword>
<protein>
    <recommendedName>
        <fullName evidence="4">DUF4272 domain-containing protein</fullName>
    </recommendedName>
</protein>